<comment type="caution">
    <text evidence="3">The sequence shown here is derived from an EMBL/GenBank/DDBJ whole genome shotgun (WGS) entry which is preliminary data.</text>
</comment>
<keyword evidence="2" id="KW-1133">Transmembrane helix</keyword>
<keyword evidence="2" id="KW-0472">Membrane</keyword>
<evidence type="ECO:0000256" key="2">
    <source>
        <dbReference type="SAM" id="Phobius"/>
    </source>
</evidence>
<evidence type="ECO:0000313" key="3">
    <source>
        <dbReference type="EMBL" id="PHY92837.1"/>
    </source>
</evidence>
<accession>A0A2G4R8K2</accession>
<proteinExistence type="predicted"/>
<evidence type="ECO:0000313" key="4">
    <source>
        <dbReference type="Proteomes" id="UP000228751"/>
    </source>
</evidence>
<feature type="compositionally biased region" description="Polar residues" evidence="1">
    <location>
        <begin position="252"/>
        <end position="273"/>
    </location>
</feature>
<name>A0A2G4R8K2_9PROT</name>
<feature type="region of interest" description="Disordered" evidence="1">
    <location>
        <begin position="116"/>
        <end position="151"/>
    </location>
</feature>
<protein>
    <recommendedName>
        <fullName evidence="5">Type IV secretion protein DotG</fullName>
    </recommendedName>
</protein>
<sequence>MTEENEEKKSFAQRFMQDKVGIKITAIGIAFGAVVLGYSHFESGHVHNEQVKSDEESSTRQVASIKESGRRKSMTPEDARLSHEQTRLEVKNAMINGGSETPPVLPPIDTAQALPAHLPSDKDETPSLDPRKAKLPEMPMPDESPGVPMQKKNLASNANVQVKHQLDPDLLKAYEHQASLLQKSKFPSITTVSFEDHHSDGSSGSKGGISGKEGTTASSGRGVGDGHYLDLNGRWHDEQGSDPWAAGHSKSLADNPSNGNGQTDKTNSDNSTEFELPAPGTMVYAVLLGAVNSDTPGVVIGEIRQGAFNGSRILGSFDFTREGVMIKFKTMTVPYTNENGVKKAKPISINAVALNEKDLSPAMATSIDRHMLETFAVSFASGFLQGLGQAAESSGSTATYGVGGTTLSNAKLSTTDQLLYGFGQGANQLSSQFQSKYGNLRDTIKVKSQTPFALLFLGGDQ</sequence>
<feature type="compositionally biased region" description="Basic and acidic residues" evidence="1">
    <location>
        <begin position="67"/>
        <end position="83"/>
    </location>
</feature>
<evidence type="ECO:0000256" key="1">
    <source>
        <dbReference type="SAM" id="MobiDB-lite"/>
    </source>
</evidence>
<dbReference type="Pfam" id="PF03743">
    <property type="entry name" value="TrbI"/>
    <property type="match status" value="1"/>
</dbReference>
<keyword evidence="4" id="KW-1185">Reference proteome</keyword>
<reference evidence="3 4" key="1">
    <citation type="submission" date="2017-10" db="EMBL/GenBank/DDBJ databases">
        <title>Genomic analysis of the genus Acetobacter.</title>
        <authorList>
            <person name="Kim K.H."/>
            <person name="Chun B.H."/>
            <person name="Son A.R."/>
            <person name="Jeon C.O."/>
        </authorList>
    </citation>
    <scope>NUCLEOTIDE SEQUENCE [LARGE SCALE GENOMIC DNA]</scope>
    <source>
        <strain evidence="3 4">LHT 2458</strain>
    </source>
</reference>
<organism evidence="3 4">
    <name type="scientific">Acetobacter pomorum</name>
    <dbReference type="NCBI Taxonomy" id="65959"/>
    <lineage>
        <taxon>Bacteria</taxon>
        <taxon>Pseudomonadati</taxon>
        <taxon>Pseudomonadota</taxon>
        <taxon>Alphaproteobacteria</taxon>
        <taxon>Acetobacterales</taxon>
        <taxon>Acetobacteraceae</taxon>
        <taxon>Acetobacter</taxon>
    </lineage>
</organism>
<dbReference type="RefSeq" id="WP_099542147.1">
    <property type="nucleotide sequence ID" value="NZ_PEBQ01000184.1"/>
</dbReference>
<keyword evidence="2" id="KW-0812">Transmembrane</keyword>
<dbReference type="EMBL" id="PEBQ01000184">
    <property type="protein sequence ID" value="PHY92837.1"/>
    <property type="molecule type" value="Genomic_DNA"/>
</dbReference>
<dbReference type="OrthoDB" id="7226251at2"/>
<dbReference type="InterPro" id="IPR005498">
    <property type="entry name" value="T4SS_VirB10/TraB/TrbI"/>
</dbReference>
<dbReference type="AlphaFoldDB" id="A0A2G4R8K2"/>
<evidence type="ECO:0008006" key="5">
    <source>
        <dbReference type="Google" id="ProtNLM"/>
    </source>
</evidence>
<gene>
    <name evidence="3" type="ORF">CSR02_14505</name>
</gene>
<dbReference type="CDD" id="cd16431">
    <property type="entry name" value="IcmE"/>
    <property type="match status" value="1"/>
</dbReference>
<feature type="compositionally biased region" description="Basic and acidic residues" evidence="1">
    <location>
        <begin position="47"/>
        <end position="58"/>
    </location>
</feature>
<feature type="region of interest" description="Disordered" evidence="1">
    <location>
        <begin position="47"/>
        <end position="83"/>
    </location>
</feature>
<feature type="compositionally biased region" description="Basic and acidic residues" evidence="1">
    <location>
        <begin position="119"/>
        <end position="135"/>
    </location>
</feature>
<feature type="transmembrane region" description="Helical" evidence="2">
    <location>
        <begin position="20"/>
        <end position="41"/>
    </location>
</feature>
<dbReference type="InterPro" id="IPR049855">
    <property type="entry name" value="DotG/IcmE-like_C"/>
</dbReference>
<feature type="region of interest" description="Disordered" evidence="1">
    <location>
        <begin position="193"/>
        <end position="275"/>
    </location>
</feature>
<dbReference type="Proteomes" id="UP000228751">
    <property type="component" value="Unassembled WGS sequence"/>
</dbReference>